<feature type="chain" id="PRO_5046376471" description="CFEM domain-containing protein" evidence="6">
    <location>
        <begin position="18"/>
        <end position="190"/>
    </location>
</feature>
<sequence length="190" mass="17649">MHFTVATILAVATSAFAAAASGSSGSQSGSAASASGTAGAGSISPCTLACISDAAANGACGSIANVTCLCTDAEFQFQSVSCMQLECQASEIQPALALQASQCGTTASATATPSNTQPFTPVNSAADINSSGAASGGKSSAGATSGSASGSGPATSNTATTGAAVRVSALPGLGLAVTVVGALLGAAVVF</sequence>
<accession>A0ABQ0LLL6</accession>
<keyword evidence="3 6" id="KW-0732">Signal</keyword>
<gene>
    <name evidence="8" type="ORF">MCHLO_09099</name>
</gene>
<dbReference type="Proteomes" id="UP000815677">
    <property type="component" value="Unassembled WGS sequence"/>
</dbReference>
<name>A0ABQ0LLL6_MYCCL</name>
<reference evidence="8" key="1">
    <citation type="submission" date="2014-09" db="EMBL/GenBank/DDBJ databases">
        <title>Genome sequence of the luminous mushroom Mycena chlorophos for searching fungal bioluminescence genes.</title>
        <authorList>
            <person name="Tanaka Y."/>
            <person name="Kasuga D."/>
            <person name="Oba Y."/>
            <person name="Hase S."/>
            <person name="Sato K."/>
            <person name="Oba Y."/>
            <person name="Sakakibara Y."/>
        </authorList>
    </citation>
    <scope>NUCLEOTIDE SEQUENCE</scope>
</reference>
<proteinExistence type="predicted"/>
<feature type="signal peptide" evidence="6">
    <location>
        <begin position="1"/>
        <end position="17"/>
    </location>
</feature>
<evidence type="ECO:0000256" key="6">
    <source>
        <dbReference type="SAM" id="SignalP"/>
    </source>
</evidence>
<dbReference type="InterPro" id="IPR008427">
    <property type="entry name" value="Extracellular_membr_CFEM_dom"/>
</dbReference>
<keyword evidence="4" id="KW-1015">Disulfide bond</keyword>
<keyword evidence="2" id="KW-0964">Secreted</keyword>
<evidence type="ECO:0000256" key="1">
    <source>
        <dbReference type="ARBA" id="ARBA00004613"/>
    </source>
</evidence>
<protein>
    <recommendedName>
        <fullName evidence="7">CFEM domain-containing protein</fullName>
    </recommendedName>
</protein>
<evidence type="ECO:0000313" key="8">
    <source>
        <dbReference type="EMBL" id="GAT52010.1"/>
    </source>
</evidence>
<evidence type="ECO:0000256" key="3">
    <source>
        <dbReference type="ARBA" id="ARBA00022729"/>
    </source>
</evidence>
<dbReference type="Pfam" id="PF05730">
    <property type="entry name" value="CFEM"/>
    <property type="match status" value="1"/>
</dbReference>
<organism evidence="8 9">
    <name type="scientific">Mycena chlorophos</name>
    <name type="common">Agaric fungus</name>
    <name type="synonym">Agaricus chlorophos</name>
    <dbReference type="NCBI Taxonomy" id="658473"/>
    <lineage>
        <taxon>Eukaryota</taxon>
        <taxon>Fungi</taxon>
        <taxon>Dikarya</taxon>
        <taxon>Basidiomycota</taxon>
        <taxon>Agaricomycotina</taxon>
        <taxon>Agaricomycetes</taxon>
        <taxon>Agaricomycetidae</taxon>
        <taxon>Agaricales</taxon>
        <taxon>Marasmiineae</taxon>
        <taxon>Mycenaceae</taxon>
        <taxon>Mycena</taxon>
    </lineage>
</organism>
<dbReference type="PROSITE" id="PS52012">
    <property type="entry name" value="CFEM"/>
    <property type="match status" value="1"/>
</dbReference>
<evidence type="ECO:0000313" key="9">
    <source>
        <dbReference type="Proteomes" id="UP000815677"/>
    </source>
</evidence>
<comment type="subcellular location">
    <subcellularLocation>
        <location evidence="1">Secreted</location>
    </subcellularLocation>
</comment>
<feature type="domain" description="CFEM" evidence="7">
    <location>
        <begin position="18"/>
        <end position="132"/>
    </location>
</feature>
<evidence type="ECO:0000256" key="4">
    <source>
        <dbReference type="ARBA" id="ARBA00023157"/>
    </source>
</evidence>
<keyword evidence="9" id="KW-1185">Reference proteome</keyword>
<evidence type="ECO:0000256" key="2">
    <source>
        <dbReference type="ARBA" id="ARBA00022525"/>
    </source>
</evidence>
<evidence type="ECO:0000259" key="7">
    <source>
        <dbReference type="PROSITE" id="PS52012"/>
    </source>
</evidence>
<dbReference type="EMBL" id="DF847509">
    <property type="protein sequence ID" value="GAT52010.1"/>
    <property type="molecule type" value="Genomic_DNA"/>
</dbReference>
<feature type="region of interest" description="Disordered" evidence="5">
    <location>
        <begin position="130"/>
        <end position="157"/>
    </location>
</feature>
<evidence type="ECO:0000256" key="5">
    <source>
        <dbReference type="SAM" id="MobiDB-lite"/>
    </source>
</evidence>